<dbReference type="AlphaFoldDB" id="X1AH33"/>
<accession>X1AH33</accession>
<reference evidence="1" key="1">
    <citation type="journal article" date="2014" name="Front. Microbiol.">
        <title>High frequency of phylogenetically diverse reductive dehalogenase-homologous genes in deep subseafloor sedimentary metagenomes.</title>
        <authorList>
            <person name="Kawai M."/>
            <person name="Futagami T."/>
            <person name="Toyoda A."/>
            <person name="Takaki Y."/>
            <person name="Nishi S."/>
            <person name="Hori S."/>
            <person name="Arai W."/>
            <person name="Tsubouchi T."/>
            <person name="Morono Y."/>
            <person name="Uchiyama I."/>
            <person name="Ito T."/>
            <person name="Fujiyama A."/>
            <person name="Inagaki F."/>
            <person name="Takami H."/>
        </authorList>
    </citation>
    <scope>NUCLEOTIDE SEQUENCE</scope>
    <source>
        <strain evidence="1">Expedition CK06-06</strain>
    </source>
</reference>
<comment type="caution">
    <text evidence="1">The sequence shown here is derived from an EMBL/GenBank/DDBJ whole genome shotgun (WGS) entry which is preliminary data.</text>
</comment>
<name>X1AH33_9ZZZZ</name>
<proteinExistence type="predicted"/>
<dbReference type="EMBL" id="BART01016453">
    <property type="protein sequence ID" value="GAG81895.1"/>
    <property type="molecule type" value="Genomic_DNA"/>
</dbReference>
<gene>
    <name evidence="1" type="ORF">S01H4_31637</name>
</gene>
<protein>
    <submittedName>
        <fullName evidence="1">Uncharacterized protein</fullName>
    </submittedName>
</protein>
<evidence type="ECO:0000313" key="1">
    <source>
        <dbReference type="EMBL" id="GAG81895.1"/>
    </source>
</evidence>
<organism evidence="1">
    <name type="scientific">marine sediment metagenome</name>
    <dbReference type="NCBI Taxonomy" id="412755"/>
    <lineage>
        <taxon>unclassified sequences</taxon>
        <taxon>metagenomes</taxon>
        <taxon>ecological metagenomes</taxon>
    </lineage>
</organism>
<sequence length="100" mass="11813">MIKMTSSQTFPIKIWFMTRIAIPMTKLVTNPTIAFAEISSPRVAGVMVTADMVFKFTLEQVISSFIKVEREFYPDEKIREKYLDRFVKYKKIYNLISQIY</sequence>